<dbReference type="InterPro" id="IPR004891">
    <property type="entry name" value="Mercury-R_MerC"/>
</dbReference>
<accession>A0ABP6UNC7</accession>
<evidence type="ECO:0000313" key="2">
    <source>
        <dbReference type="EMBL" id="GAA3514392.1"/>
    </source>
</evidence>
<dbReference type="EMBL" id="BAABCW010000013">
    <property type="protein sequence ID" value="GAA3514392.1"/>
    <property type="molecule type" value="Genomic_DNA"/>
</dbReference>
<keyword evidence="1" id="KW-0812">Transmembrane</keyword>
<organism evidence="2 3">
    <name type="scientific">Aquimarina addita</name>
    <dbReference type="NCBI Taxonomy" id="870485"/>
    <lineage>
        <taxon>Bacteria</taxon>
        <taxon>Pseudomonadati</taxon>
        <taxon>Bacteroidota</taxon>
        <taxon>Flavobacteriia</taxon>
        <taxon>Flavobacteriales</taxon>
        <taxon>Flavobacteriaceae</taxon>
        <taxon>Aquimarina</taxon>
    </lineage>
</organism>
<gene>
    <name evidence="2" type="ORF">GCM10022393_30410</name>
</gene>
<keyword evidence="3" id="KW-1185">Reference proteome</keyword>
<feature type="transmembrane region" description="Helical" evidence="1">
    <location>
        <begin position="98"/>
        <end position="119"/>
    </location>
</feature>
<keyword evidence="1" id="KW-1133">Transmembrane helix</keyword>
<dbReference type="Proteomes" id="UP001500459">
    <property type="component" value="Unassembled WGS sequence"/>
</dbReference>
<name>A0ABP6UNC7_9FLAO</name>
<dbReference type="Pfam" id="PF03203">
    <property type="entry name" value="MerC"/>
    <property type="match status" value="1"/>
</dbReference>
<evidence type="ECO:0000256" key="1">
    <source>
        <dbReference type="SAM" id="Phobius"/>
    </source>
</evidence>
<protein>
    <recommendedName>
        <fullName evidence="4">MerC domain-containing protein</fullName>
    </recommendedName>
</protein>
<feature type="transmembrane region" description="Helical" evidence="1">
    <location>
        <begin position="75"/>
        <end position="92"/>
    </location>
</feature>
<reference evidence="3" key="1">
    <citation type="journal article" date="2019" name="Int. J. Syst. Evol. Microbiol.">
        <title>The Global Catalogue of Microorganisms (GCM) 10K type strain sequencing project: providing services to taxonomists for standard genome sequencing and annotation.</title>
        <authorList>
            <consortium name="The Broad Institute Genomics Platform"/>
            <consortium name="The Broad Institute Genome Sequencing Center for Infectious Disease"/>
            <person name="Wu L."/>
            <person name="Ma J."/>
        </authorList>
    </citation>
    <scope>NUCLEOTIDE SEQUENCE [LARGE SCALE GENOMIC DNA]</scope>
    <source>
        <strain evidence="3">JCM 17106</strain>
    </source>
</reference>
<feature type="transmembrane region" description="Helical" evidence="1">
    <location>
        <begin position="12"/>
        <end position="36"/>
    </location>
</feature>
<comment type="caution">
    <text evidence="2">The sequence shown here is derived from an EMBL/GenBank/DDBJ whole genome shotgun (WGS) entry which is preliminary data.</text>
</comment>
<sequence>MNILQLRLKSDLIGALASVLCLVHCIATPLLFMAQAGMVENGEAHPKWWGVLDMIFLGISFIAIWWSVKTTSKNWMRNALWISWAVLASIILNEKMSLFPVVEQAIYVPSTILVLLHLYNRKYCNCREGQCCTDKKLNT</sequence>
<evidence type="ECO:0008006" key="4">
    <source>
        <dbReference type="Google" id="ProtNLM"/>
    </source>
</evidence>
<keyword evidence="1" id="KW-0472">Membrane</keyword>
<feature type="transmembrane region" description="Helical" evidence="1">
    <location>
        <begin position="48"/>
        <end position="68"/>
    </location>
</feature>
<dbReference type="RefSeq" id="WP_344928887.1">
    <property type="nucleotide sequence ID" value="NZ_BAABCW010000013.1"/>
</dbReference>
<proteinExistence type="predicted"/>
<evidence type="ECO:0000313" key="3">
    <source>
        <dbReference type="Proteomes" id="UP001500459"/>
    </source>
</evidence>